<evidence type="ECO:0000256" key="2">
    <source>
        <dbReference type="ARBA" id="ARBA00022679"/>
    </source>
</evidence>
<dbReference type="PANTHER" id="PTHR12215">
    <property type="entry name" value="PHOSPHOPANTETHEINE TRANSFERASE"/>
    <property type="match status" value="1"/>
</dbReference>
<dbReference type="GO" id="GO:0008897">
    <property type="term" value="F:holo-[acyl-carrier-protein] synthase activity"/>
    <property type="evidence" value="ECO:0007669"/>
    <property type="project" value="InterPro"/>
</dbReference>
<evidence type="ECO:0000256" key="1">
    <source>
        <dbReference type="ARBA" id="ARBA00010990"/>
    </source>
</evidence>
<dbReference type="SUPFAM" id="SSF56214">
    <property type="entry name" value="4'-phosphopantetheinyl transferase"/>
    <property type="match status" value="2"/>
</dbReference>
<evidence type="ECO:0000313" key="6">
    <source>
        <dbReference type="Proteomes" id="UP000195442"/>
    </source>
</evidence>
<keyword evidence="2 5" id="KW-0808">Transferase</keyword>
<evidence type="ECO:0000313" key="5">
    <source>
        <dbReference type="EMBL" id="SJM93156.1"/>
    </source>
</evidence>
<protein>
    <submittedName>
        <fullName evidence="5">4'-phosphopantetheinyl transferase</fullName>
    </submittedName>
</protein>
<dbReference type="GO" id="GO:0000287">
    <property type="term" value="F:magnesium ion binding"/>
    <property type="evidence" value="ECO:0007669"/>
    <property type="project" value="InterPro"/>
</dbReference>
<keyword evidence="6" id="KW-1185">Reference proteome</keyword>
<dbReference type="RefSeq" id="WP_087147273.1">
    <property type="nucleotide sequence ID" value="NZ_FUKJ01000236.1"/>
</dbReference>
<accession>A0A1R4HAE9</accession>
<dbReference type="InterPro" id="IPR050559">
    <property type="entry name" value="P-Pant_transferase_sf"/>
</dbReference>
<comment type="similarity">
    <text evidence="1">Belongs to the P-Pant transferase superfamily. Gsp/Sfp/HetI/AcpT family.</text>
</comment>
<dbReference type="InterPro" id="IPR055066">
    <property type="entry name" value="AASDHPPT_N"/>
</dbReference>
<proteinExistence type="inferred from homology"/>
<dbReference type="Pfam" id="PF01648">
    <property type="entry name" value="ACPS"/>
    <property type="match status" value="1"/>
</dbReference>
<dbReference type="Pfam" id="PF22624">
    <property type="entry name" value="AASDHPPT_N"/>
    <property type="match status" value="1"/>
</dbReference>
<dbReference type="OrthoDB" id="9808281at2"/>
<dbReference type="EMBL" id="FUKJ01000236">
    <property type="protein sequence ID" value="SJM93156.1"/>
    <property type="molecule type" value="Genomic_DNA"/>
</dbReference>
<dbReference type="InterPro" id="IPR008278">
    <property type="entry name" value="4-PPantetheinyl_Trfase_dom"/>
</dbReference>
<reference evidence="6" key="1">
    <citation type="submission" date="2017-02" db="EMBL/GenBank/DDBJ databases">
        <authorList>
            <person name="Daims H."/>
        </authorList>
    </citation>
    <scope>NUCLEOTIDE SEQUENCE [LARGE SCALE GENOMIC DNA]</scope>
</reference>
<evidence type="ECO:0000259" key="3">
    <source>
        <dbReference type="Pfam" id="PF01648"/>
    </source>
</evidence>
<gene>
    <name evidence="5" type="ORF">CRENPOLYSF2_3100006</name>
</gene>
<dbReference type="InterPro" id="IPR037143">
    <property type="entry name" value="4-PPantetheinyl_Trfase_dom_sf"/>
</dbReference>
<evidence type="ECO:0000259" key="4">
    <source>
        <dbReference type="Pfam" id="PF22624"/>
    </source>
</evidence>
<sequence>MTPTNILTGTTNITAALPSETITVWYGLIKTQDSNYRHYWQMLDVNEQHHAQQLKNELVQRRYVTVHGQLRCLLAQTLQQAPEKLIINKAAHGKPYLADYPQLAFNLSHSGNVFVIALGWHCQLGIDVESVKQRPNLPALVKKCFAQEEADYWQQLPDEQKTAEFYRFWTRKEAFVKATGFGIALGLQHCVINPQKPSTFLRLPAACGDAENWRIQDIDLPNLGTNIIYSALSIDKTITAVQINELPVMFQFC</sequence>
<organism evidence="5 6">
    <name type="scientific">Crenothrix polyspora</name>
    <dbReference type="NCBI Taxonomy" id="360316"/>
    <lineage>
        <taxon>Bacteria</taxon>
        <taxon>Pseudomonadati</taxon>
        <taxon>Pseudomonadota</taxon>
        <taxon>Gammaproteobacteria</taxon>
        <taxon>Methylococcales</taxon>
        <taxon>Crenotrichaceae</taxon>
        <taxon>Crenothrix</taxon>
    </lineage>
</organism>
<dbReference type="Gene3D" id="3.90.470.20">
    <property type="entry name" value="4'-phosphopantetheinyl transferase domain"/>
    <property type="match status" value="2"/>
</dbReference>
<dbReference type="AlphaFoldDB" id="A0A1R4HAE9"/>
<name>A0A1R4HAE9_9GAMM</name>
<feature type="domain" description="4'-phosphopantetheinyl transferase N-terminal" evidence="4">
    <location>
        <begin position="33"/>
        <end position="117"/>
    </location>
</feature>
<dbReference type="Proteomes" id="UP000195442">
    <property type="component" value="Unassembled WGS sequence"/>
</dbReference>
<dbReference type="PANTHER" id="PTHR12215:SF10">
    <property type="entry name" value="L-AMINOADIPATE-SEMIALDEHYDE DEHYDROGENASE-PHOSPHOPANTETHEINYL TRANSFERASE"/>
    <property type="match status" value="1"/>
</dbReference>
<dbReference type="GO" id="GO:0019878">
    <property type="term" value="P:lysine biosynthetic process via aminoadipic acid"/>
    <property type="evidence" value="ECO:0007669"/>
    <property type="project" value="TreeGrafter"/>
</dbReference>
<feature type="domain" description="4'-phosphopantetheinyl transferase" evidence="3">
    <location>
        <begin position="124"/>
        <end position="200"/>
    </location>
</feature>
<dbReference type="GO" id="GO:0005829">
    <property type="term" value="C:cytosol"/>
    <property type="evidence" value="ECO:0007669"/>
    <property type="project" value="TreeGrafter"/>
</dbReference>